<dbReference type="EMBL" id="QXFU01001130">
    <property type="protein sequence ID" value="KAE9009927.1"/>
    <property type="molecule type" value="Genomic_DNA"/>
</dbReference>
<evidence type="ECO:0000313" key="6">
    <source>
        <dbReference type="Proteomes" id="UP000429607"/>
    </source>
</evidence>
<accession>A0A6A3KWE3</accession>
<evidence type="ECO:0000313" key="5">
    <source>
        <dbReference type="EMBL" id="KAE9332552.1"/>
    </source>
</evidence>
<evidence type="ECO:0000313" key="3">
    <source>
        <dbReference type="EMBL" id="KAE9004340.1"/>
    </source>
</evidence>
<sequence length="60" mass="6492">MCRLREMVTLLVLSTLHQSKFLGSLATSSTPCGRRYKAPRSGRSCASSRSRRCSCAPAAS</sequence>
<evidence type="ECO:0008006" key="9">
    <source>
        <dbReference type="Google" id="ProtNLM"/>
    </source>
</evidence>
<dbReference type="AlphaFoldDB" id="A0A6A3KWE3"/>
<evidence type="ECO:0000313" key="8">
    <source>
        <dbReference type="Proteomes" id="UP000435112"/>
    </source>
</evidence>
<keyword evidence="7" id="KW-1185">Reference proteome</keyword>
<feature type="chain" id="PRO_5036164825" description="RxLR effector protein" evidence="2">
    <location>
        <begin position="20"/>
        <end position="60"/>
    </location>
</feature>
<comment type="caution">
    <text evidence="4">The sequence shown here is derived from an EMBL/GenBank/DDBJ whole genome shotgun (WGS) entry which is preliminary data.</text>
</comment>
<feature type="region of interest" description="Disordered" evidence="1">
    <location>
        <begin position="28"/>
        <end position="48"/>
    </location>
</feature>
<feature type="signal peptide" evidence="2">
    <location>
        <begin position="1"/>
        <end position="19"/>
    </location>
</feature>
<dbReference type="Proteomes" id="UP000434957">
    <property type="component" value="Unassembled WGS sequence"/>
</dbReference>
<evidence type="ECO:0000313" key="4">
    <source>
        <dbReference type="EMBL" id="KAE9009927.1"/>
    </source>
</evidence>
<dbReference type="Proteomes" id="UP000435112">
    <property type="component" value="Unassembled WGS sequence"/>
</dbReference>
<name>A0A6A3KWE3_9STRA</name>
<evidence type="ECO:0000313" key="7">
    <source>
        <dbReference type="Proteomes" id="UP000434957"/>
    </source>
</evidence>
<dbReference type="EMBL" id="QXFT01000958">
    <property type="protein sequence ID" value="KAE9332552.1"/>
    <property type="molecule type" value="Genomic_DNA"/>
</dbReference>
<organism evidence="4 8">
    <name type="scientific">Phytophthora rubi</name>
    <dbReference type="NCBI Taxonomy" id="129364"/>
    <lineage>
        <taxon>Eukaryota</taxon>
        <taxon>Sar</taxon>
        <taxon>Stramenopiles</taxon>
        <taxon>Oomycota</taxon>
        <taxon>Peronosporomycetes</taxon>
        <taxon>Peronosporales</taxon>
        <taxon>Peronosporaceae</taxon>
        <taxon>Phytophthora</taxon>
    </lineage>
</organism>
<dbReference type="Proteomes" id="UP000429607">
    <property type="component" value="Unassembled WGS sequence"/>
</dbReference>
<evidence type="ECO:0000256" key="2">
    <source>
        <dbReference type="SAM" id="SignalP"/>
    </source>
</evidence>
<protein>
    <recommendedName>
        <fullName evidence="9">RxLR effector protein</fullName>
    </recommendedName>
</protein>
<proteinExistence type="predicted"/>
<reference evidence="6 8" key="1">
    <citation type="submission" date="2018-09" db="EMBL/GenBank/DDBJ databases">
        <title>Genomic investigation of the strawberry pathogen Phytophthora fragariae indicates pathogenicity is determined by transcriptional variation in three key races.</title>
        <authorList>
            <person name="Adams T.M."/>
            <person name="Armitage A.D."/>
            <person name="Sobczyk M.K."/>
            <person name="Bates H.J."/>
            <person name="Dunwell J.M."/>
            <person name="Nellist C.F."/>
            <person name="Harrison R.J."/>
        </authorList>
    </citation>
    <scope>NUCLEOTIDE SEQUENCE [LARGE SCALE GENOMIC DNA]</scope>
    <source>
        <strain evidence="3 6">SCRP249</strain>
        <strain evidence="4 8">SCRP324</strain>
        <strain evidence="5 7">SCRP333</strain>
    </source>
</reference>
<gene>
    <name evidence="3" type="ORF">PR001_g17741</name>
    <name evidence="4" type="ORF">PR002_g15497</name>
    <name evidence="5" type="ORF">PR003_g14451</name>
</gene>
<dbReference type="EMBL" id="QXFV01001503">
    <property type="protein sequence ID" value="KAE9004340.1"/>
    <property type="molecule type" value="Genomic_DNA"/>
</dbReference>
<evidence type="ECO:0000256" key="1">
    <source>
        <dbReference type="SAM" id="MobiDB-lite"/>
    </source>
</evidence>
<keyword evidence="2" id="KW-0732">Signal</keyword>